<gene>
    <name evidence="2" type="ORF">CLUMA_CG012913</name>
</gene>
<feature type="transmembrane region" description="Helical" evidence="1">
    <location>
        <begin position="36"/>
        <end position="61"/>
    </location>
</feature>
<reference evidence="2 3" key="1">
    <citation type="submission" date="2015-04" db="EMBL/GenBank/DDBJ databases">
        <authorList>
            <person name="Syromyatnikov M.Y."/>
            <person name="Popov V.N."/>
        </authorList>
    </citation>
    <scope>NUCLEOTIDE SEQUENCE [LARGE SCALE GENOMIC DNA]</scope>
</reference>
<sequence>MTFHFLPTNRHIKACCNQLESKLCLFMMIELMTTNYVAGIVVGDLCIGFQCFNFMLCLDLLQHKYLFNKI</sequence>
<keyword evidence="1" id="KW-0472">Membrane</keyword>
<dbReference type="AlphaFoldDB" id="A0A1J1IMA5"/>
<dbReference type="Proteomes" id="UP000183832">
    <property type="component" value="Unassembled WGS sequence"/>
</dbReference>
<evidence type="ECO:0000313" key="2">
    <source>
        <dbReference type="EMBL" id="CRK99601.1"/>
    </source>
</evidence>
<keyword evidence="3" id="KW-1185">Reference proteome</keyword>
<accession>A0A1J1IMA5</accession>
<evidence type="ECO:0000313" key="3">
    <source>
        <dbReference type="Proteomes" id="UP000183832"/>
    </source>
</evidence>
<protein>
    <submittedName>
        <fullName evidence="2">CLUMA_CG012913, isoform A</fullName>
    </submittedName>
</protein>
<organism evidence="2 3">
    <name type="scientific">Clunio marinus</name>
    <dbReference type="NCBI Taxonomy" id="568069"/>
    <lineage>
        <taxon>Eukaryota</taxon>
        <taxon>Metazoa</taxon>
        <taxon>Ecdysozoa</taxon>
        <taxon>Arthropoda</taxon>
        <taxon>Hexapoda</taxon>
        <taxon>Insecta</taxon>
        <taxon>Pterygota</taxon>
        <taxon>Neoptera</taxon>
        <taxon>Endopterygota</taxon>
        <taxon>Diptera</taxon>
        <taxon>Nematocera</taxon>
        <taxon>Chironomoidea</taxon>
        <taxon>Chironomidae</taxon>
        <taxon>Clunio</taxon>
    </lineage>
</organism>
<dbReference type="EMBL" id="CVRI01000051">
    <property type="protein sequence ID" value="CRK99601.1"/>
    <property type="molecule type" value="Genomic_DNA"/>
</dbReference>
<keyword evidence="1" id="KW-1133">Transmembrane helix</keyword>
<evidence type="ECO:0000256" key="1">
    <source>
        <dbReference type="SAM" id="Phobius"/>
    </source>
</evidence>
<keyword evidence="1" id="KW-0812">Transmembrane</keyword>
<name>A0A1J1IMA5_9DIPT</name>
<proteinExistence type="predicted"/>